<gene>
    <name evidence="9" type="ORF">D9V74_01610</name>
</gene>
<evidence type="ECO:0000256" key="2">
    <source>
        <dbReference type="ARBA" id="ARBA00009677"/>
    </source>
</evidence>
<dbReference type="AlphaFoldDB" id="A0A4D6Y5M4"/>
<feature type="domain" description="Flagellar basal-body/hook protein C-terminal" evidence="6">
    <location>
        <begin position="367"/>
        <end position="409"/>
    </location>
</feature>
<evidence type="ECO:0000256" key="4">
    <source>
        <dbReference type="ARBA" id="ARBA00023143"/>
    </source>
</evidence>
<proteinExistence type="inferred from homology"/>
<evidence type="ECO:0000259" key="7">
    <source>
        <dbReference type="Pfam" id="PF07559"/>
    </source>
</evidence>
<comment type="similarity">
    <text evidence="2 5">Belongs to the flagella basal body rod proteins family.</text>
</comment>
<keyword evidence="9" id="KW-0282">Flagellum</keyword>
<dbReference type="Pfam" id="PF06429">
    <property type="entry name" value="Flg_bbr_C"/>
    <property type="match status" value="1"/>
</dbReference>
<organism evidence="9 10">
    <name type="scientific">Buchnera aphidicola</name>
    <name type="common">Macrosiphoniella sanborni</name>
    <dbReference type="NCBI Taxonomy" id="1241865"/>
    <lineage>
        <taxon>Bacteria</taxon>
        <taxon>Pseudomonadati</taxon>
        <taxon>Pseudomonadota</taxon>
        <taxon>Gammaproteobacteria</taxon>
        <taxon>Enterobacterales</taxon>
        <taxon>Erwiniaceae</taxon>
        <taxon>Buchnera</taxon>
    </lineage>
</organism>
<dbReference type="EMBL" id="CP034864">
    <property type="protein sequence ID" value="QCI23873.1"/>
    <property type="molecule type" value="Genomic_DNA"/>
</dbReference>
<dbReference type="InterPro" id="IPR037058">
    <property type="entry name" value="Falgellar_hook_FlgE_sf"/>
</dbReference>
<dbReference type="GO" id="GO:0071978">
    <property type="term" value="P:bacterial-type flagellum-dependent swarming motility"/>
    <property type="evidence" value="ECO:0007669"/>
    <property type="project" value="TreeGrafter"/>
</dbReference>
<dbReference type="OrthoDB" id="8578401at2"/>
<keyword evidence="9" id="KW-0969">Cilium</keyword>
<dbReference type="Gene3D" id="2.60.98.20">
    <property type="entry name" value="Flagellar hook protein FlgE"/>
    <property type="match status" value="1"/>
</dbReference>
<reference evidence="9 10" key="2">
    <citation type="submission" date="2019-05" db="EMBL/GenBank/DDBJ databases">
        <title>Genome evolution of the obligate endosymbiont Buchnera aphidicola.</title>
        <authorList>
            <person name="Moran N.A."/>
        </authorList>
    </citation>
    <scope>NUCLEOTIDE SEQUENCE [LARGE SCALE GENOMIC DNA]</scope>
    <source>
        <strain evidence="9 10">Msa</strain>
    </source>
</reference>
<comment type="subcellular location">
    <subcellularLocation>
        <location evidence="1 5">Bacterial flagellum basal body</location>
    </subcellularLocation>
</comment>
<dbReference type="Pfam" id="PF22692">
    <property type="entry name" value="LlgE_F_G_D1"/>
    <property type="match status" value="1"/>
</dbReference>
<evidence type="ECO:0000313" key="9">
    <source>
        <dbReference type="EMBL" id="QCI23873.1"/>
    </source>
</evidence>
<dbReference type="InterPro" id="IPR010930">
    <property type="entry name" value="Flg_bb/hook_C_dom"/>
</dbReference>
<evidence type="ECO:0000256" key="5">
    <source>
        <dbReference type="RuleBase" id="RU362116"/>
    </source>
</evidence>
<reference evidence="9 10" key="1">
    <citation type="submission" date="2018-12" db="EMBL/GenBank/DDBJ databases">
        <authorList>
            <person name="Chong R.A."/>
        </authorList>
    </citation>
    <scope>NUCLEOTIDE SEQUENCE [LARGE SCALE GENOMIC DNA]</scope>
    <source>
        <strain evidence="9 10">Msa</strain>
    </source>
</reference>
<dbReference type="SUPFAM" id="SSF117143">
    <property type="entry name" value="Flagellar hook protein flgE"/>
    <property type="match status" value="1"/>
</dbReference>
<dbReference type="Proteomes" id="UP000298745">
    <property type="component" value="Chromosome"/>
</dbReference>
<dbReference type="InterPro" id="IPR011491">
    <property type="entry name" value="FlgE_D2"/>
</dbReference>
<accession>A0A4D6Y5M4</accession>
<dbReference type="InterPro" id="IPR053967">
    <property type="entry name" value="LlgE_F_G-like_D1"/>
</dbReference>
<protein>
    <recommendedName>
        <fullName evidence="3 5">Flagellar hook protein FlgE</fullName>
    </recommendedName>
</protein>
<dbReference type="NCBIfam" id="TIGR03506">
    <property type="entry name" value="FlgEFG_subfam"/>
    <property type="match status" value="1"/>
</dbReference>
<evidence type="ECO:0000256" key="1">
    <source>
        <dbReference type="ARBA" id="ARBA00004117"/>
    </source>
</evidence>
<sequence>MSRIQNSLLINYDYIYIISNNIANALTMGYKSSKPVFFDIFSNSLYSKHNIGYGVGMSNIVQDFHNGMLLQTDRDLDLAISQAGFFRMMDSQGHIYYTRNGQFIIDNNHNIINRQGLYLTGYNHQLNTKDYKSYNSNANNIEKINFSKNIKLDQKSTSEIKLKAILNSYTHAISEADPHKNNSSNLENYITIYKTNGEEEKLNISFKKLENNKWAIHLKSQNNNSDNDSNEKGIDTSFEIKFNSNGELISDSNVTIKSPNSDYNNININLTDTVEKSDVDNSFEELSQNGNLIGNLQILDISPNGEMIGTYSNQQKKVIGHILLSNFINPEGLQAESGNLWSATEISGREQINIPGNNGLGVISERTLEMSNVDVNKELINLVIAQRNYQSNIQSFKTEDKLINALINLR</sequence>
<keyword evidence="9" id="KW-0966">Cell projection</keyword>
<dbReference type="InterPro" id="IPR020013">
    <property type="entry name" value="Flagellar_FlgE/F/G"/>
</dbReference>
<dbReference type="Pfam" id="PF07559">
    <property type="entry name" value="FlgE_D2"/>
    <property type="match status" value="1"/>
</dbReference>
<evidence type="ECO:0000259" key="8">
    <source>
        <dbReference type="Pfam" id="PF22692"/>
    </source>
</evidence>
<feature type="domain" description="Flagellar hook protein FlgE/F/G-like D1" evidence="8">
    <location>
        <begin position="79"/>
        <end position="143"/>
    </location>
</feature>
<dbReference type="PANTHER" id="PTHR30435:SF1">
    <property type="entry name" value="FLAGELLAR HOOK PROTEIN FLGE"/>
    <property type="match status" value="1"/>
</dbReference>
<dbReference type="GO" id="GO:0009425">
    <property type="term" value="C:bacterial-type flagellum basal body"/>
    <property type="evidence" value="ECO:0007669"/>
    <property type="project" value="UniProtKB-SubCell"/>
</dbReference>
<dbReference type="InterPro" id="IPR037925">
    <property type="entry name" value="FlgE/F/G-like"/>
</dbReference>
<name>A0A4D6Y5M4_9GAMM</name>
<dbReference type="RefSeq" id="WP_158362670.1">
    <property type="nucleotide sequence ID" value="NZ_CP034864.1"/>
</dbReference>
<dbReference type="PANTHER" id="PTHR30435">
    <property type="entry name" value="FLAGELLAR PROTEIN"/>
    <property type="match status" value="1"/>
</dbReference>
<dbReference type="GO" id="GO:0005829">
    <property type="term" value="C:cytosol"/>
    <property type="evidence" value="ECO:0007669"/>
    <property type="project" value="TreeGrafter"/>
</dbReference>
<evidence type="ECO:0000259" key="6">
    <source>
        <dbReference type="Pfam" id="PF06429"/>
    </source>
</evidence>
<dbReference type="GO" id="GO:0009424">
    <property type="term" value="C:bacterial-type flagellum hook"/>
    <property type="evidence" value="ECO:0007669"/>
    <property type="project" value="TreeGrafter"/>
</dbReference>
<feature type="domain" description="Flagellar hook protein FlgE D2" evidence="7">
    <location>
        <begin position="172"/>
        <end position="290"/>
    </location>
</feature>
<comment type="function">
    <text evidence="5">A flexible structure which links the flagellar filament to the drive apparatus in the basal body.</text>
</comment>
<evidence type="ECO:0000313" key="10">
    <source>
        <dbReference type="Proteomes" id="UP000298745"/>
    </source>
</evidence>
<evidence type="ECO:0000256" key="3">
    <source>
        <dbReference type="ARBA" id="ARBA00019015"/>
    </source>
</evidence>
<keyword evidence="4 5" id="KW-0975">Bacterial flagellum</keyword>